<feature type="transmembrane region" description="Helical" evidence="7">
    <location>
        <begin position="286"/>
        <end position="307"/>
    </location>
</feature>
<keyword evidence="3" id="KW-1003">Cell membrane</keyword>
<feature type="transmembrane region" description="Helical" evidence="7">
    <location>
        <begin position="115"/>
        <end position="135"/>
    </location>
</feature>
<protein>
    <submittedName>
        <fullName evidence="8">Lipopolysaccharide biosynthesis protein</fullName>
    </submittedName>
</protein>
<feature type="transmembrane region" description="Helical" evidence="7">
    <location>
        <begin position="44"/>
        <end position="68"/>
    </location>
</feature>
<comment type="subcellular location">
    <subcellularLocation>
        <location evidence="1">Cell membrane</location>
        <topology evidence="1">Multi-pass membrane protein</topology>
    </subcellularLocation>
</comment>
<comment type="caution">
    <text evidence="8">The sequence shown here is derived from an EMBL/GenBank/DDBJ whole genome shotgun (WGS) entry which is preliminary data.</text>
</comment>
<accession>A0ABX1QXU0</accession>
<feature type="transmembrane region" description="Helical" evidence="7">
    <location>
        <begin position="171"/>
        <end position="190"/>
    </location>
</feature>
<evidence type="ECO:0000256" key="2">
    <source>
        <dbReference type="ARBA" id="ARBA00007430"/>
    </source>
</evidence>
<sequence>MSELKAKTSVALIWSYLGKMGTQGVSIVVGILLARLLLPEDFGLIAICVIFSGLGTLLTDFGLTSALIQRQKLENSMLNSIFWLNTCFSIVIYLVVVSFAGPISGYFDQPQLSELLPLVMLTVVMGGLASVPNAILSKTLDFKSISVGSLVSVLLSAVIALTMAFNDYGVYALVAQQLATHFFYMCFIYIKSKWFPKFIFSLADIKSVFSFSVYVFSTQLLNYFAINLDGFLIGKYLSATQLGFFTRGKEFTLAPMRNIISSLNAVMFPSLSIIQHQKARVFNIYVQSIQLIGFVIFPILGGLFWISHELVFILLGEKWLPIVPLVKVFCVAGGLIGLASINGAVFKSQGKAKTQFLMNLGTKPITISCSVIGLQYGLMGVVYGFLVSKFINTIISQYVLCRTLEQPILSVWTVLLKPCFCLVSMLAVLWGVELQLSSSDTWLKLLILIPVGGISYLLVSLLIARDILFSVLEKFSSIKKGSKRA</sequence>
<feature type="transmembrane region" description="Helical" evidence="7">
    <location>
        <begin position="12"/>
        <end position="38"/>
    </location>
</feature>
<evidence type="ECO:0000256" key="7">
    <source>
        <dbReference type="SAM" id="Phobius"/>
    </source>
</evidence>
<evidence type="ECO:0000256" key="3">
    <source>
        <dbReference type="ARBA" id="ARBA00022475"/>
    </source>
</evidence>
<feature type="transmembrane region" description="Helical" evidence="7">
    <location>
        <begin position="80"/>
        <end position="103"/>
    </location>
</feature>
<evidence type="ECO:0000256" key="4">
    <source>
        <dbReference type="ARBA" id="ARBA00022692"/>
    </source>
</evidence>
<feature type="transmembrane region" description="Helical" evidence="7">
    <location>
        <begin position="147"/>
        <end position="165"/>
    </location>
</feature>
<keyword evidence="5 7" id="KW-1133">Transmembrane helix</keyword>
<evidence type="ECO:0000313" key="9">
    <source>
        <dbReference type="Proteomes" id="UP000709336"/>
    </source>
</evidence>
<evidence type="ECO:0000313" key="8">
    <source>
        <dbReference type="EMBL" id="NMH59058.1"/>
    </source>
</evidence>
<evidence type="ECO:0000256" key="5">
    <source>
        <dbReference type="ARBA" id="ARBA00022989"/>
    </source>
</evidence>
<proteinExistence type="inferred from homology"/>
<dbReference type="PANTHER" id="PTHR30250">
    <property type="entry name" value="PST FAMILY PREDICTED COLANIC ACID TRANSPORTER"/>
    <property type="match status" value="1"/>
</dbReference>
<name>A0ABX1QXU0_9ALTE</name>
<dbReference type="InterPro" id="IPR050833">
    <property type="entry name" value="Poly_Biosynth_Transport"/>
</dbReference>
<reference evidence="8 9" key="1">
    <citation type="submission" date="2020-03" db="EMBL/GenBank/DDBJ databases">
        <title>Alteromonas ponticola sp. nov., isolated from seawater.</title>
        <authorList>
            <person name="Yoon J.-H."/>
            <person name="Kim Y.-O."/>
        </authorList>
    </citation>
    <scope>NUCLEOTIDE SEQUENCE [LARGE SCALE GENOMIC DNA]</scope>
    <source>
        <strain evidence="8 9">MYP5</strain>
    </source>
</reference>
<dbReference type="CDD" id="cd13127">
    <property type="entry name" value="MATE_tuaB_like"/>
    <property type="match status" value="1"/>
</dbReference>
<keyword evidence="9" id="KW-1185">Reference proteome</keyword>
<feature type="transmembrane region" description="Helical" evidence="7">
    <location>
        <begin position="319"/>
        <end position="344"/>
    </location>
</feature>
<dbReference type="EMBL" id="JAATNW010000002">
    <property type="protein sequence ID" value="NMH59058.1"/>
    <property type="molecule type" value="Genomic_DNA"/>
</dbReference>
<keyword evidence="6 7" id="KW-0472">Membrane</keyword>
<evidence type="ECO:0000256" key="1">
    <source>
        <dbReference type="ARBA" id="ARBA00004651"/>
    </source>
</evidence>
<dbReference type="PANTHER" id="PTHR30250:SF10">
    <property type="entry name" value="LIPOPOLYSACCHARIDE BIOSYNTHESIS PROTEIN WZXC"/>
    <property type="match status" value="1"/>
</dbReference>
<feature type="transmembrane region" description="Helical" evidence="7">
    <location>
        <begin position="356"/>
        <end position="376"/>
    </location>
</feature>
<feature type="transmembrane region" description="Helical" evidence="7">
    <location>
        <begin position="442"/>
        <end position="464"/>
    </location>
</feature>
<keyword evidence="4 7" id="KW-0812">Transmembrane</keyword>
<evidence type="ECO:0000256" key="6">
    <source>
        <dbReference type="ARBA" id="ARBA00023136"/>
    </source>
</evidence>
<feature type="transmembrane region" description="Helical" evidence="7">
    <location>
        <begin position="211"/>
        <end position="234"/>
    </location>
</feature>
<gene>
    <name evidence="8" type="ORF">HCJ96_03365</name>
</gene>
<dbReference type="RefSeq" id="WP_169209637.1">
    <property type="nucleotide sequence ID" value="NZ_JAATNW010000002.1"/>
</dbReference>
<dbReference type="Proteomes" id="UP000709336">
    <property type="component" value="Unassembled WGS sequence"/>
</dbReference>
<dbReference type="Pfam" id="PF13440">
    <property type="entry name" value="Polysacc_synt_3"/>
    <property type="match status" value="1"/>
</dbReference>
<comment type="similarity">
    <text evidence="2">Belongs to the polysaccharide synthase family.</text>
</comment>
<organism evidence="8 9">
    <name type="scientific">Alteromonas ponticola</name>
    <dbReference type="NCBI Taxonomy" id="2720613"/>
    <lineage>
        <taxon>Bacteria</taxon>
        <taxon>Pseudomonadati</taxon>
        <taxon>Pseudomonadota</taxon>
        <taxon>Gammaproteobacteria</taxon>
        <taxon>Alteromonadales</taxon>
        <taxon>Alteromonadaceae</taxon>
        <taxon>Alteromonas/Salinimonas group</taxon>
        <taxon>Alteromonas</taxon>
    </lineage>
</organism>
<feature type="transmembrane region" description="Helical" evidence="7">
    <location>
        <begin position="408"/>
        <end position="430"/>
    </location>
</feature>